<gene>
    <name evidence="1" type="ORF">L9F63_024163</name>
</gene>
<organism evidence="1 2">
    <name type="scientific">Diploptera punctata</name>
    <name type="common">Pacific beetle cockroach</name>
    <dbReference type="NCBI Taxonomy" id="6984"/>
    <lineage>
        <taxon>Eukaryota</taxon>
        <taxon>Metazoa</taxon>
        <taxon>Ecdysozoa</taxon>
        <taxon>Arthropoda</taxon>
        <taxon>Hexapoda</taxon>
        <taxon>Insecta</taxon>
        <taxon>Pterygota</taxon>
        <taxon>Neoptera</taxon>
        <taxon>Polyneoptera</taxon>
        <taxon>Dictyoptera</taxon>
        <taxon>Blattodea</taxon>
        <taxon>Blaberoidea</taxon>
        <taxon>Blaberidae</taxon>
        <taxon>Diplopterinae</taxon>
        <taxon>Diploptera</taxon>
    </lineage>
</organism>
<dbReference type="EMBL" id="JASPKZ010008223">
    <property type="protein sequence ID" value="KAJ9580652.1"/>
    <property type="molecule type" value="Genomic_DNA"/>
</dbReference>
<dbReference type="AlphaFoldDB" id="A0AAD7ZIE3"/>
<keyword evidence="2" id="KW-1185">Reference proteome</keyword>
<sequence>FSRSATLALKLFPSAQSCQSSCVLPGVNSLNVAIASSLGCSVLHQFFLEVSFNSNFCK</sequence>
<name>A0AAD7ZIE3_DIPPU</name>
<feature type="non-terminal residue" evidence="1">
    <location>
        <position position="1"/>
    </location>
</feature>
<protein>
    <submittedName>
        <fullName evidence="1">Uncharacterized protein</fullName>
    </submittedName>
</protein>
<reference evidence="1" key="2">
    <citation type="submission" date="2023-05" db="EMBL/GenBank/DDBJ databases">
        <authorList>
            <person name="Fouks B."/>
        </authorList>
    </citation>
    <scope>NUCLEOTIDE SEQUENCE</scope>
    <source>
        <strain evidence="1">Stay&amp;Tobe</strain>
        <tissue evidence="1">Testes</tissue>
    </source>
</reference>
<reference evidence="1" key="1">
    <citation type="journal article" date="2023" name="IScience">
        <title>Live-bearing cockroach genome reveals convergent evolutionary mechanisms linked to viviparity in insects and beyond.</title>
        <authorList>
            <person name="Fouks B."/>
            <person name="Harrison M.C."/>
            <person name="Mikhailova A.A."/>
            <person name="Marchal E."/>
            <person name="English S."/>
            <person name="Carruthers M."/>
            <person name="Jennings E.C."/>
            <person name="Chiamaka E.L."/>
            <person name="Frigard R.A."/>
            <person name="Pippel M."/>
            <person name="Attardo G.M."/>
            <person name="Benoit J.B."/>
            <person name="Bornberg-Bauer E."/>
            <person name="Tobe S.S."/>
        </authorList>
    </citation>
    <scope>NUCLEOTIDE SEQUENCE</scope>
    <source>
        <strain evidence="1">Stay&amp;Tobe</strain>
    </source>
</reference>
<evidence type="ECO:0000313" key="2">
    <source>
        <dbReference type="Proteomes" id="UP001233999"/>
    </source>
</evidence>
<feature type="non-terminal residue" evidence="1">
    <location>
        <position position="58"/>
    </location>
</feature>
<comment type="caution">
    <text evidence="1">The sequence shown here is derived from an EMBL/GenBank/DDBJ whole genome shotgun (WGS) entry which is preliminary data.</text>
</comment>
<dbReference type="Proteomes" id="UP001233999">
    <property type="component" value="Unassembled WGS sequence"/>
</dbReference>
<accession>A0AAD7ZIE3</accession>
<proteinExistence type="predicted"/>
<evidence type="ECO:0000313" key="1">
    <source>
        <dbReference type="EMBL" id="KAJ9580652.1"/>
    </source>
</evidence>